<gene>
    <name evidence="1" type="ORF">GCM10007047_20660</name>
</gene>
<proteinExistence type="predicted"/>
<keyword evidence="2" id="KW-1185">Reference proteome</keyword>
<name>A0A8J3GF59_9BACT</name>
<protein>
    <submittedName>
        <fullName evidence="1">Uncharacterized protein</fullName>
    </submittedName>
</protein>
<reference evidence="1" key="1">
    <citation type="journal article" date="2014" name="Int. J. Syst. Evol. Microbiol.">
        <title>Complete genome sequence of Corynebacterium casei LMG S-19264T (=DSM 44701T), isolated from a smear-ripened cheese.</title>
        <authorList>
            <consortium name="US DOE Joint Genome Institute (JGI-PGF)"/>
            <person name="Walter F."/>
            <person name="Albersmeier A."/>
            <person name="Kalinowski J."/>
            <person name="Ruckert C."/>
        </authorList>
    </citation>
    <scope>NUCLEOTIDE SEQUENCE</scope>
    <source>
        <strain evidence="1">KCTC 12870</strain>
    </source>
</reference>
<dbReference type="Proteomes" id="UP000642829">
    <property type="component" value="Unassembled WGS sequence"/>
</dbReference>
<evidence type="ECO:0000313" key="1">
    <source>
        <dbReference type="EMBL" id="GHC03920.1"/>
    </source>
</evidence>
<comment type="caution">
    <text evidence="1">The sequence shown here is derived from an EMBL/GenBank/DDBJ whole genome shotgun (WGS) entry which is preliminary data.</text>
</comment>
<dbReference type="RefSeq" id="WP_189514797.1">
    <property type="nucleotide sequence ID" value="NZ_BMXG01000012.1"/>
</dbReference>
<dbReference type="EMBL" id="BMXG01000012">
    <property type="protein sequence ID" value="GHC03920.1"/>
    <property type="molecule type" value="Genomic_DNA"/>
</dbReference>
<sequence>MVNALKLLQSWALAAEADWSTVPGHPQYGVYGTGYNGWGVQTQQKYLAAMATLATSKGDLPGLNHEWALDRAMAALRFNLASHLTGTERCLDGDQWGHTWISALGIERMMFAMRLLEPHFTEADHDALRTMLCSEAEWLLTDYHRGQHKGITATKWNHEWGNDPESNIWNGALLWRAAARYPDHPHASDWQERAHCFLVNGASVDADADEERLVAGKPLRERHIGPSFFPHWALDHHGYFNVGYMVICVSNVAMLHFDLKQSGLPRPDSLDLHQRDLWQVLRRFIFADGRLARVGGDTRVRYAYCQEYLLPALAYAADHLGDAHALGLIERQLELIQAEADFNGDGHFYSKRLAQLRRQSPLYFTRLETDRACALGQIITYHDAISAPAKPMEDFEESVAGGWIEPEYGAVAHRCPTRLASFSWRAYRLAQGFCLPPSDGHLAEWEHNMGGLVEFCHHPKPGATETTKMHRRILRHAVESFPGGFVTSGAVSEGDSLKLAESWTGTDSAVHQMAFAALPDGHTVVGLQHCRMGPRRGYVATVKGLHLNLPNDLFNGFQRQVFSASGVHSLSSPPAKETIVELESQWANIEDRLGAVSLYGADSLRIHRSPERRAGAMQSLYVEHLCSPLVIGPRRYEAGEMILDSGWITLASVNAVSTETTCAATRAAVINTGHDDVRAVCILGQNGEEYVFAANFGAENVSIAALDGLTALTDHPALADRPANHPASTTKLAPGEARLLKV</sequence>
<dbReference type="AlphaFoldDB" id="A0A8J3GF59"/>
<organism evidence="1 2">
    <name type="scientific">Cerasicoccus arenae</name>
    <dbReference type="NCBI Taxonomy" id="424488"/>
    <lineage>
        <taxon>Bacteria</taxon>
        <taxon>Pseudomonadati</taxon>
        <taxon>Verrucomicrobiota</taxon>
        <taxon>Opitutia</taxon>
        <taxon>Puniceicoccales</taxon>
        <taxon>Cerasicoccaceae</taxon>
        <taxon>Cerasicoccus</taxon>
    </lineage>
</organism>
<evidence type="ECO:0000313" key="2">
    <source>
        <dbReference type="Proteomes" id="UP000642829"/>
    </source>
</evidence>
<accession>A0A8J3GF59</accession>
<reference evidence="1" key="2">
    <citation type="submission" date="2020-09" db="EMBL/GenBank/DDBJ databases">
        <authorList>
            <person name="Sun Q."/>
            <person name="Kim S."/>
        </authorList>
    </citation>
    <scope>NUCLEOTIDE SEQUENCE</scope>
    <source>
        <strain evidence="1">KCTC 12870</strain>
    </source>
</reference>